<reference evidence="9 10" key="1">
    <citation type="journal article" date="2017" name="Nature">
        <title>Atmospheric trace gases support primary production in Antarctic desert surface soil.</title>
        <authorList>
            <person name="Ji M."/>
            <person name="Greening C."/>
            <person name="Vanwonterghem I."/>
            <person name="Carere C.R."/>
            <person name="Bay S.K."/>
            <person name="Steen J.A."/>
            <person name="Montgomery K."/>
            <person name="Lines T."/>
            <person name="Beardall J."/>
            <person name="van Dorst J."/>
            <person name="Snape I."/>
            <person name="Stott M.B."/>
            <person name="Hugenholtz P."/>
            <person name="Ferrari B.C."/>
        </authorList>
    </citation>
    <scope>NUCLEOTIDE SEQUENCE [LARGE SCALE GENOMIC DNA]</scope>
    <source>
        <strain evidence="9">RRmetagenome_bin12</strain>
    </source>
</reference>
<evidence type="ECO:0000256" key="3">
    <source>
        <dbReference type="ARBA" id="ARBA00022475"/>
    </source>
</evidence>
<feature type="domain" description="Major facilitator superfamily (MFS) profile" evidence="8">
    <location>
        <begin position="180"/>
        <end position="424"/>
    </location>
</feature>
<feature type="transmembrane region" description="Helical" evidence="7">
    <location>
        <begin position="68"/>
        <end position="89"/>
    </location>
</feature>
<keyword evidence="6 7" id="KW-0472">Membrane</keyword>
<sequence>MTRGVPLRRTVNAPRSRHPLTADAEKYRAALSQRGFRALWLAALVSRTGDTLNFVALALFTLAITKSAAAVGTVVLAEGVGLILGALVAQLVVDQISPRPLLISVDMARAVTAALLAAAPSYPTALGVAFVLALGTAVFSPSSSTLVPRLVPGELLLAANGLLWTAGVALQLIAAPLAGVLVANGLVRLVFAVNAATFVGSGLLLLRLPALSRVSTLTIGPWHQLPEAFRLMRMVGGLRPLLVMQALAALSVGATSALLVVLAEKAYLLNPAGYGTWLGAIALGALAGPLALPLLGRVAPERVVPAAYAIRGVGDMGLGLLSQAGAGGALLGLYGINTSSGMVSFQTLIQRRIPERIRGRTFALLDLTWQVGRLVSIGLGALLATLVGIRPVFIVGGLLLIAAAAVGAVGLRAEPTAARDPEGS</sequence>
<evidence type="ECO:0000256" key="7">
    <source>
        <dbReference type="SAM" id="Phobius"/>
    </source>
</evidence>
<evidence type="ECO:0000259" key="8">
    <source>
        <dbReference type="PROSITE" id="PS50850"/>
    </source>
</evidence>
<dbReference type="AlphaFoldDB" id="A0A2W6ABW1"/>
<gene>
    <name evidence="9" type="ORF">DLM65_06860</name>
</gene>
<feature type="transmembrane region" description="Helical" evidence="7">
    <location>
        <begin position="38"/>
        <end position="62"/>
    </location>
</feature>
<evidence type="ECO:0000256" key="2">
    <source>
        <dbReference type="ARBA" id="ARBA00022448"/>
    </source>
</evidence>
<comment type="subcellular location">
    <subcellularLocation>
        <location evidence="1">Cell membrane</location>
        <topology evidence="1">Multi-pass membrane protein</topology>
    </subcellularLocation>
</comment>
<dbReference type="SUPFAM" id="SSF103473">
    <property type="entry name" value="MFS general substrate transporter"/>
    <property type="match status" value="1"/>
</dbReference>
<feature type="transmembrane region" description="Helical" evidence="7">
    <location>
        <begin position="392"/>
        <end position="411"/>
    </location>
</feature>
<dbReference type="PROSITE" id="PS50850">
    <property type="entry name" value="MFS"/>
    <property type="match status" value="1"/>
</dbReference>
<protein>
    <submittedName>
        <fullName evidence="9">MFS transporter</fullName>
    </submittedName>
</protein>
<evidence type="ECO:0000256" key="1">
    <source>
        <dbReference type="ARBA" id="ARBA00004651"/>
    </source>
</evidence>
<keyword evidence="2" id="KW-0813">Transport</keyword>
<dbReference type="InterPro" id="IPR010290">
    <property type="entry name" value="TM_effector"/>
</dbReference>
<dbReference type="InterPro" id="IPR036259">
    <property type="entry name" value="MFS_trans_sf"/>
</dbReference>
<feature type="transmembrane region" description="Helical" evidence="7">
    <location>
        <begin position="274"/>
        <end position="295"/>
    </location>
</feature>
<feature type="transmembrane region" description="Helical" evidence="7">
    <location>
        <begin position="361"/>
        <end position="386"/>
    </location>
</feature>
<keyword evidence="5 7" id="KW-1133">Transmembrane helix</keyword>
<comment type="caution">
    <text evidence="9">The sequence shown here is derived from an EMBL/GenBank/DDBJ whole genome shotgun (WGS) entry which is preliminary data.</text>
</comment>
<dbReference type="GO" id="GO:0005886">
    <property type="term" value="C:plasma membrane"/>
    <property type="evidence" value="ECO:0007669"/>
    <property type="project" value="UniProtKB-SubCell"/>
</dbReference>
<dbReference type="Gene3D" id="1.20.1250.20">
    <property type="entry name" value="MFS general substrate transporter like domains"/>
    <property type="match status" value="1"/>
</dbReference>
<evidence type="ECO:0000256" key="6">
    <source>
        <dbReference type="ARBA" id="ARBA00023136"/>
    </source>
</evidence>
<dbReference type="InterPro" id="IPR020846">
    <property type="entry name" value="MFS_dom"/>
</dbReference>
<keyword evidence="3" id="KW-1003">Cell membrane</keyword>
<dbReference type="CDD" id="cd06173">
    <property type="entry name" value="MFS_MefA_like"/>
    <property type="match status" value="1"/>
</dbReference>
<dbReference type="EMBL" id="QHBU01000128">
    <property type="protein sequence ID" value="PZR81004.1"/>
    <property type="molecule type" value="Genomic_DNA"/>
</dbReference>
<dbReference type="Proteomes" id="UP000248724">
    <property type="component" value="Unassembled WGS sequence"/>
</dbReference>
<organism evidence="9 10">
    <name type="scientific">Candidatus Aeolococcus gillhamiae</name>
    <dbReference type="NCBI Taxonomy" id="3127015"/>
    <lineage>
        <taxon>Bacteria</taxon>
        <taxon>Bacillati</taxon>
        <taxon>Candidatus Dormiibacterota</taxon>
        <taxon>Candidatus Dormibacteria</taxon>
        <taxon>Candidatus Aeolococcales</taxon>
        <taxon>Candidatus Aeolococcaceae</taxon>
        <taxon>Candidatus Aeolococcus</taxon>
    </lineage>
</organism>
<evidence type="ECO:0000313" key="9">
    <source>
        <dbReference type="EMBL" id="PZR81004.1"/>
    </source>
</evidence>
<evidence type="ECO:0000256" key="5">
    <source>
        <dbReference type="ARBA" id="ARBA00022989"/>
    </source>
</evidence>
<evidence type="ECO:0000256" key="4">
    <source>
        <dbReference type="ARBA" id="ARBA00022692"/>
    </source>
</evidence>
<dbReference type="GO" id="GO:0022857">
    <property type="term" value="F:transmembrane transporter activity"/>
    <property type="evidence" value="ECO:0007669"/>
    <property type="project" value="InterPro"/>
</dbReference>
<keyword evidence="4 7" id="KW-0812">Transmembrane</keyword>
<name>A0A2W6ABW1_9BACT</name>
<feature type="transmembrane region" description="Helical" evidence="7">
    <location>
        <begin position="186"/>
        <end position="206"/>
    </location>
</feature>
<accession>A0A2W6ABW1</accession>
<dbReference type="Pfam" id="PF05977">
    <property type="entry name" value="MFS_3"/>
    <property type="match status" value="1"/>
</dbReference>
<proteinExistence type="predicted"/>
<feature type="transmembrane region" description="Helical" evidence="7">
    <location>
        <begin position="155"/>
        <end position="174"/>
    </location>
</feature>
<feature type="transmembrane region" description="Helical" evidence="7">
    <location>
        <begin position="241"/>
        <end position="262"/>
    </location>
</feature>
<evidence type="ECO:0000313" key="10">
    <source>
        <dbReference type="Proteomes" id="UP000248724"/>
    </source>
</evidence>
<dbReference type="PANTHER" id="PTHR23513">
    <property type="entry name" value="INTEGRAL MEMBRANE EFFLUX PROTEIN-RELATED"/>
    <property type="match status" value="1"/>
</dbReference>
<dbReference type="PANTHER" id="PTHR23513:SF6">
    <property type="entry name" value="MAJOR FACILITATOR SUPERFAMILY ASSOCIATED DOMAIN-CONTAINING PROTEIN"/>
    <property type="match status" value="1"/>
</dbReference>